<sequence>MSGLLGTASKSVPYTSTEPIEGDEPSKANSDPGYLGEDEGQKQIPRQPAKTSHSMQSFSSDADVRNWMRDEDSKAKSASSLTPSSSLNACLRPSQSKIHPSSSMLQTKTDLHLKASANAYTTKCQWLMAKLSNISGMIAPSLSNIVIGGSSSLRSNSDPIVREAPELSNKTDLDKPLKTCLKQRAQSADTTPPSEPVTGTISSNKAQRLRRVKTVDFEDSVLEHVPSRAGSSSKTRKHGKTRPDKVSERSPLCPGRISLTRPLPACPAVTRTDVHVISISPILSKSASLGPGQSKGNREADPATPTMQIVESSNGSYEVIWDDVPPEHNERMRRHDSSVSQALEALSYTATDSLERVNTKLNEWSDTWNAPSDCFKPTIVVFPDDDGRRPPYECAIVDDEDIEIFAPPNSERASAVHSQHPSRPVSAPTSRAVSQDWFISTADPQDTPLDTSYFATEQILAMPDSDAWSAHLVAARRKLGASSPERKLSNVDEAETKFRNHRDSVTIAHSRLIRSGGVGPELFAHSDSVSLAKKRIHARNLTSSAS</sequence>
<reference evidence="2 3" key="1">
    <citation type="journal article" date="2016" name="Sci. Rep.">
        <title>Draft genome sequencing and secretome analysis of fungal phytopathogen Ascochyta rabiei provides insight into the necrotrophic effector repertoire.</title>
        <authorList>
            <person name="Verma S."/>
            <person name="Gazara R.K."/>
            <person name="Nizam S."/>
            <person name="Parween S."/>
            <person name="Chattopadhyay D."/>
            <person name="Verma P.K."/>
        </authorList>
    </citation>
    <scope>NUCLEOTIDE SEQUENCE [LARGE SCALE GENOMIC DNA]</scope>
    <source>
        <strain evidence="2 3">ArDII</strain>
    </source>
</reference>
<feature type="region of interest" description="Disordered" evidence="1">
    <location>
        <begin position="223"/>
        <end position="255"/>
    </location>
</feature>
<feature type="region of interest" description="Disordered" evidence="1">
    <location>
        <begin position="1"/>
        <end position="103"/>
    </location>
</feature>
<feature type="compositionally biased region" description="Polar residues" evidence="1">
    <location>
        <begin position="184"/>
        <end position="206"/>
    </location>
</feature>
<comment type="caution">
    <text evidence="2">The sequence shown here is derived from an EMBL/GenBank/DDBJ whole genome shotgun (WGS) entry which is preliminary data.</text>
</comment>
<dbReference type="OrthoDB" id="3944862at2759"/>
<evidence type="ECO:0000313" key="3">
    <source>
        <dbReference type="Proteomes" id="UP000076837"/>
    </source>
</evidence>
<feature type="compositionally biased region" description="Polar residues" evidence="1">
    <location>
        <begin position="416"/>
        <end position="429"/>
    </location>
</feature>
<evidence type="ECO:0000256" key="1">
    <source>
        <dbReference type="SAM" id="MobiDB-lite"/>
    </source>
</evidence>
<name>A0A163KFN9_DIDRA</name>
<accession>A0A163KFN9</accession>
<feature type="compositionally biased region" description="Polar residues" evidence="1">
    <location>
        <begin position="49"/>
        <end position="60"/>
    </location>
</feature>
<dbReference type="STRING" id="5454.A0A163KFN9"/>
<feature type="compositionally biased region" description="Polar residues" evidence="1">
    <location>
        <begin position="93"/>
        <end position="103"/>
    </location>
</feature>
<dbReference type="AlphaFoldDB" id="A0A163KFN9"/>
<dbReference type="EMBL" id="JYNV01000083">
    <property type="protein sequence ID" value="KZM26967.1"/>
    <property type="molecule type" value="Genomic_DNA"/>
</dbReference>
<keyword evidence="3" id="KW-1185">Reference proteome</keyword>
<evidence type="ECO:0000313" key="2">
    <source>
        <dbReference type="EMBL" id="KZM26967.1"/>
    </source>
</evidence>
<feature type="compositionally biased region" description="Low complexity" evidence="1">
    <location>
        <begin position="76"/>
        <end position="87"/>
    </location>
</feature>
<feature type="region of interest" description="Disordered" evidence="1">
    <location>
        <begin position="183"/>
        <end position="206"/>
    </location>
</feature>
<feature type="compositionally biased region" description="Basic and acidic residues" evidence="1">
    <location>
        <begin position="62"/>
        <end position="75"/>
    </location>
</feature>
<protein>
    <submittedName>
        <fullName evidence="2">Uncharacterized protein</fullName>
    </submittedName>
</protein>
<dbReference type="Proteomes" id="UP000076837">
    <property type="component" value="Unassembled WGS sequence"/>
</dbReference>
<feature type="compositionally biased region" description="Polar residues" evidence="1">
    <location>
        <begin position="8"/>
        <end position="18"/>
    </location>
</feature>
<organism evidence="2 3">
    <name type="scientific">Didymella rabiei</name>
    <name type="common">Chickpea ascochyta blight fungus</name>
    <name type="synonym">Mycosphaerella rabiei</name>
    <dbReference type="NCBI Taxonomy" id="5454"/>
    <lineage>
        <taxon>Eukaryota</taxon>
        <taxon>Fungi</taxon>
        <taxon>Dikarya</taxon>
        <taxon>Ascomycota</taxon>
        <taxon>Pezizomycotina</taxon>
        <taxon>Dothideomycetes</taxon>
        <taxon>Pleosporomycetidae</taxon>
        <taxon>Pleosporales</taxon>
        <taxon>Pleosporineae</taxon>
        <taxon>Didymellaceae</taxon>
        <taxon>Ascochyta</taxon>
    </lineage>
</organism>
<proteinExistence type="predicted"/>
<feature type="region of interest" description="Disordered" evidence="1">
    <location>
        <begin position="410"/>
        <end position="429"/>
    </location>
</feature>
<gene>
    <name evidence="2" type="ORF">ST47_g1892</name>
</gene>